<evidence type="ECO:0000313" key="1">
    <source>
        <dbReference type="EMBL" id="OMI39713.1"/>
    </source>
</evidence>
<dbReference type="Proteomes" id="UP000186168">
    <property type="component" value="Unassembled WGS sequence"/>
</dbReference>
<proteinExistence type="predicted"/>
<comment type="caution">
    <text evidence="1">The sequence shown here is derived from an EMBL/GenBank/DDBJ whole genome shotgun (WGS) entry which is preliminary data.</text>
</comment>
<dbReference type="EMBL" id="ASQP01000141">
    <property type="protein sequence ID" value="OMI39713.1"/>
    <property type="molecule type" value="Genomic_DNA"/>
</dbReference>
<evidence type="ECO:0000313" key="2">
    <source>
        <dbReference type="Proteomes" id="UP000186168"/>
    </source>
</evidence>
<gene>
    <name evidence="1" type="ORF">SPAR_09548</name>
</gene>
<sequence>MTEHARPDHTPARDAESKAWSAFITHAAVCKGRCRTHGEDCETAAELRTVWRAARAEVVDQDRP</sequence>
<reference evidence="1 2" key="1">
    <citation type="submission" date="2013-05" db="EMBL/GenBank/DDBJ databases">
        <title>Genome sequence of Streptomyces sparsogenes DSM 40356.</title>
        <authorList>
            <person name="Coyne S."/>
            <person name="Seebeck F.P."/>
        </authorList>
    </citation>
    <scope>NUCLEOTIDE SEQUENCE [LARGE SCALE GENOMIC DNA]</scope>
    <source>
        <strain evidence="1 2">DSM 40356</strain>
    </source>
</reference>
<dbReference type="AlphaFoldDB" id="A0A1R1SN80"/>
<protein>
    <submittedName>
        <fullName evidence="1">Uncharacterized protein</fullName>
    </submittedName>
</protein>
<accession>A0A1R1SN80</accession>
<name>A0A1R1SN80_9ACTN</name>
<dbReference type="GeneID" id="96744616"/>
<keyword evidence="2" id="KW-1185">Reference proteome</keyword>
<dbReference type="RefSeq" id="WP_065963597.1">
    <property type="nucleotide sequence ID" value="NZ_ASQP01000141.1"/>
</dbReference>
<organism evidence="1 2">
    <name type="scientific">Streptomyces sparsogenes DSM 40356</name>
    <dbReference type="NCBI Taxonomy" id="1331668"/>
    <lineage>
        <taxon>Bacteria</taxon>
        <taxon>Bacillati</taxon>
        <taxon>Actinomycetota</taxon>
        <taxon>Actinomycetes</taxon>
        <taxon>Kitasatosporales</taxon>
        <taxon>Streptomycetaceae</taxon>
        <taxon>Streptomyces</taxon>
    </lineage>
</organism>